<evidence type="ECO:0000313" key="2">
    <source>
        <dbReference type="Proteomes" id="UP000183629"/>
    </source>
</evidence>
<proteinExistence type="predicted"/>
<dbReference type="EMBL" id="FPBN01000015">
    <property type="protein sequence ID" value="SFU85943.1"/>
    <property type="molecule type" value="Genomic_DNA"/>
</dbReference>
<name>A0A1I7JLC2_9STRE</name>
<dbReference type="InterPro" id="IPR010064">
    <property type="entry name" value="HK97-gp10_tail"/>
</dbReference>
<dbReference type="RefSeq" id="WP_074658886.1">
    <property type="nucleotide sequence ID" value="NZ_FOLZ01000010.1"/>
</dbReference>
<dbReference type="NCBIfam" id="TIGR01725">
    <property type="entry name" value="phge_HK97_gp10"/>
    <property type="match status" value="1"/>
</dbReference>
<dbReference type="AlphaFoldDB" id="A0A1I7JLC2"/>
<dbReference type="Pfam" id="PF04883">
    <property type="entry name" value="HK97-gp10_like"/>
    <property type="match status" value="1"/>
</dbReference>
<protein>
    <submittedName>
        <fullName evidence="1">Phage protein, HK97 gp10 family</fullName>
    </submittedName>
</protein>
<keyword evidence="2" id="KW-1185">Reference proteome</keyword>
<reference evidence="2" key="1">
    <citation type="submission" date="2016-10" db="EMBL/GenBank/DDBJ databases">
        <authorList>
            <person name="Varghese N."/>
            <person name="Submissions S."/>
        </authorList>
    </citation>
    <scope>NUCLEOTIDE SEQUENCE [LARGE SCALE GENOMIC DNA]</scope>
    <source>
        <strain evidence="2">LMG 15572</strain>
    </source>
</reference>
<organism evidence="1 2">
    <name type="scientific">Streptococcus gallolyticus</name>
    <dbReference type="NCBI Taxonomy" id="315405"/>
    <lineage>
        <taxon>Bacteria</taxon>
        <taxon>Bacillati</taxon>
        <taxon>Bacillota</taxon>
        <taxon>Bacilli</taxon>
        <taxon>Lactobacillales</taxon>
        <taxon>Streptococcaceae</taxon>
        <taxon>Streptococcus</taxon>
    </lineage>
</organism>
<gene>
    <name evidence="1" type="ORF">SAMN05660328_11511</name>
</gene>
<sequence>MSIKYSIKGVDKYVKRLKNKSKQAQAATDRQLELSSLRIERSAKVNAPVDTGMLKNTIFSVKAGKLTYKVVSPVRYAIYVEKGTRKMRAQPYLKPAIDAERPKLISNLRKIYSK</sequence>
<accession>A0A1I7JLC2</accession>
<dbReference type="Proteomes" id="UP000183629">
    <property type="component" value="Unassembled WGS sequence"/>
</dbReference>
<evidence type="ECO:0000313" key="1">
    <source>
        <dbReference type="EMBL" id="SFU85943.1"/>
    </source>
</evidence>